<evidence type="ECO:0000313" key="4">
    <source>
        <dbReference type="Proteomes" id="UP000728185"/>
    </source>
</evidence>
<name>A0A8E0RMR6_9TREM</name>
<dbReference type="OrthoDB" id="10266950at2759"/>
<feature type="compositionally biased region" description="Polar residues" evidence="1">
    <location>
        <begin position="252"/>
        <end position="262"/>
    </location>
</feature>
<feature type="compositionally biased region" description="Polar residues" evidence="1">
    <location>
        <begin position="209"/>
        <end position="223"/>
    </location>
</feature>
<dbReference type="AlphaFoldDB" id="A0A8E0RMR6"/>
<evidence type="ECO:0000256" key="2">
    <source>
        <dbReference type="SAM" id="Phobius"/>
    </source>
</evidence>
<accession>A0A8E0RMR6</accession>
<organism evidence="3 4">
    <name type="scientific">Fasciolopsis buskii</name>
    <dbReference type="NCBI Taxonomy" id="27845"/>
    <lineage>
        <taxon>Eukaryota</taxon>
        <taxon>Metazoa</taxon>
        <taxon>Spiralia</taxon>
        <taxon>Lophotrochozoa</taxon>
        <taxon>Platyhelminthes</taxon>
        <taxon>Trematoda</taxon>
        <taxon>Digenea</taxon>
        <taxon>Plagiorchiida</taxon>
        <taxon>Echinostomata</taxon>
        <taxon>Echinostomatoidea</taxon>
        <taxon>Fasciolidae</taxon>
        <taxon>Fasciolopsis</taxon>
    </lineage>
</organism>
<evidence type="ECO:0000256" key="1">
    <source>
        <dbReference type="SAM" id="MobiDB-lite"/>
    </source>
</evidence>
<dbReference type="EMBL" id="LUCM01009708">
    <property type="protein sequence ID" value="KAA0186508.1"/>
    <property type="molecule type" value="Genomic_DNA"/>
</dbReference>
<keyword evidence="2" id="KW-0472">Membrane</keyword>
<proteinExistence type="predicted"/>
<dbReference type="Proteomes" id="UP000728185">
    <property type="component" value="Unassembled WGS sequence"/>
</dbReference>
<keyword evidence="2" id="KW-1133">Transmembrane helix</keyword>
<evidence type="ECO:0000313" key="3">
    <source>
        <dbReference type="EMBL" id="KAA0186508.1"/>
    </source>
</evidence>
<comment type="caution">
    <text evidence="3">The sequence shown here is derived from an EMBL/GenBank/DDBJ whole genome shotgun (WGS) entry which is preliminary data.</text>
</comment>
<feature type="region of interest" description="Disordered" evidence="1">
    <location>
        <begin position="186"/>
        <end position="262"/>
    </location>
</feature>
<gene>
    <name evidence="3" type="ORF">FBUS_01357</name>
</gene>
<keyword evidence="4" id="KW-1185">Reference proteome</keyword>
<feature type="transmembrane region" description="Helical" evidence="2">
    <location>
        <begin position="114"/>
        <end position="137"/>
    </location>
</feature>
<protein>
    <submittedName>
        <fullName evidence="3">Uncharacterized protein</fullName>
    </submittedName>
</protein>
<feature type="compositionally biased region" description="Basic and acidic residues" evidence="1">
    <location>
        <begin position="239"/>
        <end position="251"/>
    </location>
</feature>
<reference evidence="3" key="1">
    <citation type="submission" date="2019-05" db="EMBL/GenBank/DDBJ databases">
        <title>Annotation for the trematode Fasciolopsis buski.</title>
        <authorList>
            <person name="Choi Y.-J."/>
        </authorList>
    </citation>
    <scope>NUCLEOTIDE SEQUENCE</scope>
    <source>
        <strain evidence="3">HT</strain>
        <tissue evidence="3">Whole worm</tissue>
    </source>
</reference>
<keyword evidence="2" id="KW-0812">Transmembrane</keyword>
<sequence length="262" mass="29290">MNFVEDSFVLKFIVEIILGPLVAYNRDRSESELFSGNKSSSCSSLFSNFISLDKTGNVLYFQVSATTGTTAEAVAQALREGKGNFEGFLVEQVGFGRGTPLLLSVAEAVPPKKYTVTLVVCLSIISFLVVLFLAYCIQLCRRKFQIRHNRDTSQKDALIEVERHADRQNRFPAILKSIHETFEKNLHPEKMKATKPASSPITKDYQLPTEETFNQPPLNSSGHRYSKDTMVTEVSGLSEQRRKCPVEHKDSLTSQGSGSQSW</sequence>